<evidence type="ECO:0000313" key="2">
    <source>
        <dbReference type="EMBL" id="GBN59654.1"/>
    </source>
</evidence>
<dbReference type="EMBL" id="BGPR01013206">
    <property type="protein sequence ID" value="GBN59654.1"/>
    <property type="molecule type" value="Genomic_DNA"/>
</dbReference>
<proteinExistence type="predicted"/>
<keyword evidence="3" id="KW-1185">Reference proteome</keyword>
<dbReference type="Proteomes" id="UP000499080">
    <property type="component" value="Unassembled WGS sequence"/>
</dbReference>
<comment type="caution">
    <text evidence="1">The sequence shown here is derived from an EMBL/GenBank/DDBJ whole genome shotgun (WGS) entry which is preliminary data.</text>
</comment>
<organism evidence="1 3">
    <name type="scientific">Araneus ventricosus</name>
    <name type="common">Orbweaver spider</name>
    <name type="synonym">Epeira ventricosa</name>
    <dbReference type="NCBI Taxonomy" id="182803"/>
    <lineage>
        <taxon>Eukaryota</taxon>
        <taxon>Metazoa</taxon>
        <taxon>Ecdysozoa</taxon>
        <taxon>Arthropoda</taxon>
        <taxon>Chelicerata</taxon>
        <taxon>Arachnida</taxon>
        <taxon>Araneae</taxon>
        <taxon>Araneomorphae</taxon>
        <taxon>Entelegynae</taxon>
        <taxon>Araneoidea</taxon>
        <taxon>Araneidae</taxon>
        <taxon>Araneus</taxon>
    </lineage>
</organism>
<evidence type="ECO:0000313" key="1">
    <source>
        <dbReference type="EMBL" id="GBN32910.1"/>
    </source>
</evidence>
<accession>A0A4Y2N2U1</accession>
<reference evidence="1 3" key="1">
    <citation type="journal article" date="2019" name="Sci. Rep.">
        <title>Orb-weaving spider Araneus ventricosus genome elucidates the spidroin gene catalogue.</title>
        <authorList>
            <person name="Kono N."/>
            <person name="Nakamura H."/>
            <person name="Ohtoshi R."/>
            <person name="Moran D.A.P."/>
            <person name="Shinohara A."/>
            <person name="Yoshida Y."/>
            <person name="Fujiwara M."/>
            <person name="Mori M."/>
            <person name="Tomita M."/>
            <person name="Arakawa K."/>
        </authorList>
    </citation>
    <scope>NUCLEOTIDE SEQUENCE [LARGE SCALE GENOMIC DNA]</scope>
</reference>
<dbReference type="EMBL" id="BGPR01125709">
    <property type="protein sequence ID" value="GBN32910.1"/>
    <property type="molecule type" value="Genomic_DNA"/>
</dbReference>
<protein>
    <submittedName>
        <fullName evidence="1">Uncharacterized protein</fullName>
    </submittedName>
</protein>
<evidence type="ECO:0000313" key="3">
    <source>
        <dbReference type="Proteomes" id="UP000499080"/>
    </source>
</evidence>
<gene>
    <name evidence="1" type="ORF">AVEN_145564_1</name>
    <name evidence="2" type="ORF">AVEN_250286_1</name>
</gene>
<dbReference type="AlphaFoldDB" id="A0A4Y2N2U1"/>
<name>A0A4Y2N2U1_ARAVE</name>
<sequence length="103" mass="11830">MPDFFHANDVLSWTFRRRLSYTICPKTGSFHLLVEIFGKAFTDVPKVCPETRFKVAEFYLPPPLHPHGRFRISFLVSTRAPNVGRSFDLPLPSHRGLKLESAD</sequence>